<protein>
    <recommendedName>
        <fullName evidence="3">SRPBCC family protein</fullName>
    </recommendedName>
</protein>
<dbReference type="InterPro" id="IPR019587">
    <property type="entry name" value="Polyketide_cyclase/dehydratase"/>
</dbReference>
<name>A0A8J3MVR9_9CHLR</name>
<evidence type="ECO:0008006" key="3">
    <source>
        <dbReference type="Google" id="ProtNLM"/>
    </source>
</evidence>
<evidence type="ECO:0000313" key="1">
    <source>
        <dbReference type="EMBL" id="GHO48221.1"/>
    </source>
</evidence>
<dbReference type="RefSeq" id="WP_220197421.1">
    <property type="nucleotide sequence ID" value="NZ_BNJF01000003.1"/>
</dbReference>
<dbReference type="SUPFAM" id="SSF55961">
    <property type="entry name" value="Bet v1-like"/>
    <property type="match status" value="1"/>
</dbReference>
<dbReference type="CDD" id="cd07812">
    <property type="entry name" value="SRPBCC"/>
    <property type="match status" value="1"/>
</dbReference>
<proteinExistence type="predicted"/>
<keyword evidence="2" id="KW-1185">Reference proteome</keyword>
<comment type="caution">
    <text evidence="1">The sequence shown here is derived from an EMBL/GenBank/DDBJ whole genome shotgun (WGS) entry which is preliminary data.</text>
</comment>
<dbReference type="Pfam" id="PF10604">
    <property type="entry name" value="Polyketide_cyc2"/>
    <property type="match status" value="1"/>
</dbReference>
<gene>
    <name evidence="1" type="ORF">KSX_63840</name>
</gene>
<reference evidence="1" key="1">
    <citation type="submission" date="2020-10" db="EMBL/GenBank/DDBJ databases">
        <title>Taxonomic study of unclassified bacteria belonging to the class Ktedonobacteria.</title>
        <authorList>
            <person name="Yabe S."/>
            <person name="Wang C.M."/>
            <person name="Zheng Y."/>
            <person name="Sakai Y."/>
            <person name="Cavaletti L."/>
            <person name="Monciardini P."/>
            <person name="Donadio S."/>
        </authorList>
    </citation>
    <scope>NUCLEOTIDE SEQUENCE</scope>
    <source>
        <strain evidence="1">SOSP1-1</strain>
    </source>
</reference>
<organism evidence="1 2">
    <name type="scientific">Ktedonospora formicarum</name>
    <dbReference type="NCBI Taxonomy" id="2778364"/>
    <lineage>
        <taxon>Bacteria</taxon>
        <taxon>Bacillati</taxon>
        <taxon>Chloroflexota</taxon>
        <taxon>Ktedonobacteria</taxon>
        <taxon>Ktedonobacterales</taxon>
        <taxon>Ktedonobacteraceae</taxon>
        <taxon>Ktedonospora</taxon>
    </lineage>
</organism>
<dbReference type="AlphaFoldDB" id="A0A8J3MVR9"/>
<accession>A0A8J3MVR9</accession>
<dbReference type="Proteomes" id="UP000612362">
    <property type="component" value="Unassembled WGS sequence"/>
</dbReference>
<evidence type="ECO:0000313" key="2">
    <source>
        <dbReference type="Proteomes" id="UP000612362"/>
    </source>
</evidence>
<dbReference type="Gene3D" id="3.30.530.20">
    <property type="match status" value="1"/>
</dbReference>
<dbReference type="EMBL" id="BNJF01000003">
    <property type="protein sequence ID" value="GHO48221.1"/>
    <property type="molecule type" value="Genomic_DNA"/>
</dbReference>
<sequence length="159" mass="17740">MKRLHCEASAIIDATPEVVYGIISNYLDTEKGHPAILPPKNFKSLVIEEGGQGLGTVFSVTASMGGSEQKMRMRVNKTEPGRLLVETDLDRPLVTTFRSEPYEDGQRTRFTITTDWEAHAGLMGVFEALMAPSIMRRVYNEELQNLNKLVSTGIVINQR</sequence>
<dbReference type="InterPro" id="IPR023393">
    <property type="entry name" value="START-like_dom_sf"/>
</dbReference>